<evidence type="ECO:0000313" key="3">
    <source>
        <dbReference type="Proteomes" id="UP000189677"/>
    </source>
</evidence>
<dbReference type="Proteomes" id="UP000189677">
    <property type="component" value="Chromosome"/>
</dbReference>
<gene>
    <name evidence="2" type="ORF">BBN63_16090</name>
</gene>
<feature type="region of interest" description="Disordered" evidence="1">
    <location>
        <begin position="1"/>
        <end position="33"/>
    </location>
</feature>
<dbReference type="KEGG" id="snw:BBN63_16090"/>
<name>A0A1U9QU64_STRNV</name>
<proteinExistence type="predicted"/>
<evidence type="ECO:0000256" key="1">
    <source>
        <dbReference type="SAM" id="MobiDB-lite"/>
    </source>
</evidence>
<keyword evidence="3" id="KW-1185">Reference proteome</keyword>
<accession>A0A1U9QU64</accession>
<dbReference type="AlphaFoldDB" id="A0A1U9QU64"/>
<protein>
    <submittedName>
        <fullName evidence="2">Transcriptional regulator</fullName>
    </submittedName>
</protein>
<dbReference type="EMBL" id="CP018047">
    <property type="protein sequence ID" value="AQU67533.1"/>
    <property type="molecule type" value="Genomic_DNA"/>
</dbReference>
<reference evidence="2 3" key="1">
    <citation type="submission" date="2016-11" db="EMBL/GenBank/DDBJ databases">
        <title>Complete genome sequence of Streptomyces niveus SCSIO 3406.</title>
        <authorList>
            <person name="Zhu Q."/>
            <person name="Cheng W."/>
            <person name="Song Y."/>
            <person name="Li Q."/>
            <person name="Ju J."/>
        </authorList>
    </citation>
    <scope>NUCLEOTIDE SEQUENCE [LARGE SCALE GENOMIC DNA]</scope>
    <source>
        <strain evidence="2 3">SCSIO 3406</strain>
    </source>
</reference>
<sequence length="332" mass="36643">MTDTETDMGGDTGAGAEADPRVAGGAGVDPHVAGDPEVTFAEVFREALRRRGLSLERVRDRLEAQGIGVSLATLSYWQRGRSQPERARSLRAVDALEDILALPAGALRSLLRPGRPRGRTASDLLDLSASHRVFGENSDVEQALGAEFARFNEDVTSLVIHETVHLDAERCIRQMSVNQVLRATRDGASRLTAVHVIDDPATESVDVAVRCGKLGRVEFLPERRSIVTEILFGGELAKNETVVADYTISLSPSREVSTYHERRTRVSLREYLLHVYFDPDALPVSCHRYYRERIDAEKTSSRQIALDVSHTAHMLPPKCPAGIHGMSWDWPA</sequence>
<dbReference type="InterPro" id="IPR001387">
    <property type="entry name" value="Cro/C1-type_HTH"/>
</dbReference>
<evidence type="ECO:0000313" key="2">
    <source>
        <dbReference type="EMBL" id="AQU67533.1"/>
    </source>
</evidence>
<dbReference type="CDD" id="cd00093">
    <property type="entry name" value="HTH_XRE"/>
    <property type="match status" value="1"/>
</dbReference>
<dbReference type="RefSeq" id="WP_078076096.1">
    <property type="nucleotide sequence ID" value="NZ_CP018047.1"/>
</dbReference>
<organism evidence="2 3">
    <name type="scientific">Streptomyces niveus</name>
    <name type="common">Streptomyces spheroides</name>
    <dbReference type="NCBI Taxonomy" id="193462"/>
    <lineage>
        <taxon>Bacteria</taxon>
        <taxon>Bacillati</taxon>
        <taxon>Actinomycetota</taxon>
        <taxon>Actinomycetes</taxon>
        <taxon>Kitasatosporales</taxon>
        <taxon>Streptomycetaceae</taxon>
        <taxon>Streptomyces</taxon>
    </lineage>
</organism>